<reference evidence="3" key="2">
    <citation type="journal article" date="2008" name="Nucleic Acids Res.">
        <title>The rice annotation project database (RAP-DB): 2008 update.</title>
        <authorList>
            <consortium name="The rice annotation project (RAP)"/>
        </authorList>
    </citation>
    <scope>GENOME REANNOTATION</scope>
    <source>
        <strain evidence="3">cv. Nipponbare</strain>
    </source>
</reference>
<feature type="compositionally biased region" description="Pro residues" evidence="1">
    <location>
        <begin position="130"/>
        <end position="142"/>
    </location>
</feature>
<name>Q8S763_ORYSJ</name>
<protein>
    <submittedName>
        <fullName evidence="2">Uncharacterized protein</fullName>
    </submittedName>
</protein>
<accession>Q8S763</accession>
<reference evidence="3" key="1">
    <citation type="journal article" date="2005" name="Nature">
        <title>The map-based sequence of the rice genome.</title>
        <authorList>
            <consortium name="International rice genome sequencing project (IRGSP)"/>
            <person name="Matsumoto T."/>
            <person name="Wu J."/>
            <person name="Kanamori H."/>
            <person name="Katayose Y."/>
            <person name="Fujisawa M."/>
            <person name="Namiki N."/>
            <person name="Mizuno H."/>
            <person name="Yamamoto K."/>
            <person name="Antonio B.A."/>
            <person name="Baba T."/>
            <person name="Sakata K."/>
            <person name="Nagamura Y."/>
            <person name="Aoki H."/>
            <person name="Arikawa K."/>
            <person name="Arita K."/>
            <person name="Bito T."/>
            <person name="Chiden Y."/>
            <person name="Fujitsuka N."/>
            <person name="Fukunaka R."/>
            <person name="Hamada M."/>
            <person name="Harada C."/>
            <person name="Hayashi A."/>
            <person name="Hijishita S."/>
            <person name="Honda M."/>
            <person name="Hosokawa S."/>
            <person name="Ichikawa Y."/>
            <person name="Idonuma A."/>
            <person name="Iijima M."/>
            <person name="Ikeda M."/>
            <person name="Ikeno M."/>
            <person name="Ito K."/>
            <person name="Ito S."/>
            <person name="Ito T."/>
            <person name="Ito Y."/>
            <person name="Ito Y."/>
            <person name="Iwabuchi A."/>
            <person name="Kamiya K."/>
            <person name="Karasawa W."/>
            <person name="Kurita K."/>
            <person name="Katagiri S."/>
            <person name="Kikuta A."/>
            <person name="Kobayashi H."/>
            <person name="Kobayashi N."/>
            <person name="Machita K."/>
            <person name="Maehara T."/>
            <person name="Masukawa M."/>
            <person name="Mizubayashi T."/>
            <person name="Mukai Y."/>
            <person name="Nagasaki H."/>
            <person name="Nagata Y."/>
            <person name="Naito S."/>
            <person name="Nakashima M."/>
            <person name="Nakama Y."/>
            <person name="Nakamichi Y."/>
            <person name="Nakamura M."/>
            <person name="Meguro A."/>
            <person name="Negishi M."/>
            <person name="Ohta I."/>
            <person name="Ohta T."/>
            <person name="Okamoto M."/>
            <person name="Ono N."/>
            <person name="Saji S."/>
            <person name="Sakaguchi M."/>
            <person name="Sakai K."/>
            <person name="Shibata M."/>
            <person name="Shimokawa T."/>
            <person name="Song J."/>
            <person name="Takazaki Y."/>
            <person name="Terasawa K."/>
            <person name="Tsugane M."/>
            <person name="Tsuji K."/>
            <person name="Ueda S."/>
            <person name="Waki K."/>
            <person name="Yamagata H."/>
            <person name="Yamamoto M."/>
            <person name="Yamamoto S."/>
            <person name="Yamane H."/>
            <person name="Yoshiki S."/>
            <person name="Yoshihara R."/>
            <person name="Yukawa K."/>
            <person name="Zhong H."/>
            <person name="Yano M."/>
            <person name="Yuan Q."/>
            <person name="Ouyang S."/>
            <person name="Liu J."/>
            <person name="Jones K.M."/>
            <person name="Gansberger K."/>
            <person name="Moffat K."/>
            <person name="Hill J."/>
            <person name="Bera J."/>
            <person name="Fadrosh D."/>
            <person name="Jin S."/>
            <person name="Johri S."/>
            <person name="Kim M."/>
            <person name="Overton L."/>
            <person name="Reardon M."/>
            <person name="Tsitrin T."/>
            <person name="Vuong H."/>
            <person name="Weaver B."/>
            <person name="Ciecko A."/>
            <person name="Tallon L."/>
            <person name="Jackson J."/>
            <person name="Pai G."/>
            <person name="Aken S.V."/>
            <person name="Utterback T."/>
            <person name="Reidmuller S."/>
            <person name="Feldblyum T."/>
            <person name="Hsiao J."/>
            <person name="Zismann V."/>
            <person name="Iobst S."/>
            <person name="de Vazeille A.R."/>
            <person name="Buell C.R."/>
            <person name="Ying K."/>
            <person name="Li Y."/>
            <person name="Lu T."/>
            <person name="Huang Y."/>
            <person name="Zhao Q."/>
            <person name="Feng Q."/>
            <person name="Zhang L."/>
            <person name="Zhu J."/>
            <person name="Weng Q."/>
            <person name="Mu J."/>
            <person name="Lu Y."/>
            <person name="Fan D."/>
            <person name="Liu Y."/>
            <person name="Guan J."/>
            <person name="Zhang Y."/>
            <person name="Yu S."/>
            <person name="Liu X."/>
            <person name="Zhang Y."/>
            <person name="Hong G."/>
            <person name="Han B."/>
            <person name="Choisne N."/>
            <person name="Demange N."/>
            <person name="Orjeda G."/>
            <person name="Samain S."/>
            <person name="Cattolico L."/>
            <person name="Pelletier E."/>
            <person name="Couloux A."/>
            <person name="Segurens B."/>
            <person name="Wincker P."/>
            <person name="D'Hont A."/>
            <person name="Scarpelli C."/>
            <person name="Weissenbach J."/>
            <person name="Salanoubat M."/>
            <person name="Quetier F."/>
            <person name="Yu Y."/>
            <person name="Kim H.R."/>
            <person name="Rambo T."/>
            <person name="Currie J."/>
            <person name="Collura K."/>
            <person name="Luo M."/>
            <person name="Yang T."/>
            <person name="Ammiraju J.S.S."/>
            <person name="Engler F."/>
            <person name="Soderlund C."/>
            <person name="Wing R.A."/>
            <person name="Palmer L.E."/>
            <person name="de la Bastide M."/>
            <person name="Spiegel L."/>
            <person name="Nascimento L."/>
            <person name="Zutavern T."/>
            <person name="O'Shaughnessy A."/>
            <person name="Dike S."/>
            <person name="Dedhia N."/>
            <person name="Preston R."/>
            <person name="Balija V."/>
            <person name="McCombie W.R."/>
            <person name="Chow T."/>
            <person name="Chen H."/>
            <person name="Chung M."/>
            <person name="Chen C."/>
            <person name="Shaw J."/>
            <person name="Wu H."/>
            <person name="Hsiao K."/>
            <person name="Chao Y."/>
            <person name="Chu M."/>
            <person name="Cheng C."/>
            <person name="Hour A."/>
            <person name="Lee P."/>
            <person name="Lin S."/>
            <person name="Lin Y."/>
            <person name="Liou J."/>
            <person name="Liu S."/>
            <person name="Hsing Y."/>
            <person name="Raghuvanshi S."/>
            <person name="Mohanty A."/>
            <person name="Bharti A.K."/>
            <person name="Gaur A."/>
            <person name="Gupta V."/>
            <person name="Kumar D."/>
            <person name="Ravi V."/>
            <person name="Vij S."/>
            <person name="Kapur A."/>
            <person name="Khurana P."/>
            <person name="Khurana P."/>
            <person name="Khurana J.P."/>
            <person name="Tyagi A.K."/>
            <person name="Gaikwad K."/>
            <person name="Singh A."/>
            <person name="Dalal V."/>
            <person name="Srivastava S."/>
            <person name="Dixit A."/>
            <person name="Pal A.K."/>
            <person name="Ghazi I.A."/>
            <person name="Yadav M."/>
            <person name="Pandit A."/>
            <person name="Bhargava A."/>
            <person name="Sureshbabu K."/>
            <person name="Batra K."/>
            <person name="Sharma T.R."/>
            <person name="Mohapatra T."/>
            <person name="Singh N.K."/>
            <person name="Messing J."/>
            <person name="Nelson A.B."/>
            <person name="Fuks G."/>
            <person name="Kavchok S."/>
            <person name="Keizer G."/>
            <person name="Linton E."/>
            <person name="Llaca V."/>
            <person name="Song R."/>
            <person name="Tanyolac B."/>
            <person name="Young S."/>
            <person name="Ho-Il K."/>
            <person name="Hahn J.H."/>
            <person name="Sangsakoo G."/>
            <person name="Vanavichit A."/>
            <person name="de Mattos Luiz.A.T."/>
            <person name="Zimmer P.D."/>
            <person name="Malone G."/>
            <person name="Dellagostin O."/>
            <person name="de Oliveira A.C."/>
            <person name="Bevan M."/>
            <person name="Bancroft I."/>
            <person name="Minx P."/>
            <person name="Cordum H."/>
            <person name="Wilson R."/>
            <person name="Cheng Z."/>
            <person name="Jin W."/>
            <person name="Jiang J."/>
            <person name="Leong S.A."/>
            <person name="Iwama H."/>
            <person name="Gojobori T."/>
            <person name="Itoh T."/>
            <person name="Niimura Y."/>
            <person name="Fujii Y."/>
            <person name="Habara T."/>
            <person name="Sakai H."/>
            <person name="Sato Y."/>
            <person name="Wilson G."/>
            <person name="Kumar K."/>
            <person name="McCouch S."/>
            <person name="Juretic N."/>
            <person name="Hoen D."/>
            <person name="Wright S."/>
            <person name="Bruskiewich R."/>
            <person name="Bureau T."/>
            <person name="Miyao A."/>
            <person name="Hirochika H."/>
            <person name="Nishikawa T."/>
            <person name="Kadowaki K."/>
            <person name="Sugiura M."/>
            <person name="Burr B."/>
            <person name="Sasaki T."/>
        </authorList>
    </citation>
    <scope>NUCLEOTIDE SEQUENCE [LARGE SCALE GENOMIC DNA]</scope>
    <source>
        <strain evidence="3">cv. Nipponbare</strain>
    </source>
</reference>
<sequence>MQLLEISKFGWGFSSCNDSKFHDHACTGLCLVDGDERGGLPPTPPPLPSSSSPPVAAAATSLRLLLHRIWEDGGETPSPMHPPPPTGSYNIRAATAIALRSGASTGSWRREGRRRCPYTLRLPLVTATSAPPPPSAPSPPQLPGEERQYIRPAKVAYHQCVMELFSTKMGVIGSTYGL</sequence>
<dbReference type="Proteomes" id="UP000000763">
    <property type="component" value="Chromosome 10"/>
</dbReference>
<evidence type="ECO:0000256" key="1">
    <source>
        <dbReference type="SAM" id="MobiDB-lite"/>
    </source>
</evidence>
<feature type="region of interest" description="Disordered" evidence="1">
    <location>
        <begin position="125"/>
        <end position="145"/>
    </location>
</feature>
<dbReference type="EMBL" id="AC090488">
    <property type="protein sequence ID" value="AAM01004.1"/>
    <property type="molecule type" value="Genomic_DNA"/>
</dbReference>
<gene>
    <name evidence="2" type="primary">OSJNBb0081F12.4</name>
</gene>
<proteinExistence type="predicted"/>
<evidence type="ECO:0000313" key="2">
    <source>
        <dbReference type="EMBL" id="AAM01004.1"/>
    </source>
</evidence>
<evidence type="ECO:0000313" key="3">
    <source>
        <dbReference type="Proteomes" id="UP000000763"/>
    </source>
</evidence>
<dbReference type="AlphaFoldDB" id="Q8S763"/>
<organism evidence="2 3">
    <name type="scientific">Oryza sativa subsp. japonica</name>
    <name type="common">Rice</name>
    <dbReference type="NCBI Taxonomy" id="39947"/>
    <lineage>
        <taxon>Eukaryota</taxon>
        <taxon>Viridiplantae</taxon>
        <taxon>Streptophyta</taxon>
        <taxon>Embryophyta</taxon>
        <taxon>Tracheophyta</taxon>
        <taxon>Spermatophyta</taxon>
        <taxon>Magnoliopsida</taxon>
        <taxon>Liliopsida</taxon>
        <taxon>Poales</taxon>
        <taxon>Poaceae</taxon>
        <taxon>BOP clade</taxon>
        <taxon>Oryzoideae</taxon>
        <taxon>Oryzeae</taxon>
        <taxon>Oryzinae</taxon>
        <taxon>Oryza</taxon>
        <taxon>Oryza sativa</taxon>
    </lineage>
</organism>